<dbReference type="Pfam" id="PF00440">
    <property type="entry name" value="TetR_N"/>
    <property type="match status" value="1"/>
</dbReference>
<evidence type="ECO:0000313" key="6">
    <source>
        <dbReference type="EMBL" id="GAA4793559.1"/>
    </source>
</evidence>
<organism evidence="6 7">
    <name type="scientific">Actinomycetospora chlora</name>
    <dbReference type="NCBI Taxonomy" id="663608"/>
    <lineage>
        <taxon>Bacteria</taxon>
        <taxon>Bacillati</taxon>
        <taxon>Actinomycetota</taxon>
        <taxon>Actinomycetes</taxon>
        <taxon>Pseudonocardiales</taxon>
        <taxon>Pseudonocardiaceae</taxon>
        <taxon>Actinomycetospora</taxon>
    </lineage>
</organism>
<dbReference type="PANTHER" id="PTHR30055:SF220">
    <property type="entry name" value="TETR-FAMILY REGULATORY PROTEIN"/>
    <property type="match status" value="1"/>
</dbReference>
<evidence type="ECO:0000256" key="2">
    <source>
        <dbReference type="ARBA" id="ARBA00023125"/>
    </source>
</evidence>
<accession>A0ABP9BCA9</accession>
<reference evidence="7" key="1">
    <citation type="journal article" date="2019" name="Int. J. Syst. Evol. Microbiol.">
        <title>The Global Catalogue of Microorganisms (GCM) 10K type strain sequencing project: providing services to taxonomists for standard genome sequencing and annotation.</title>
        <authorList>
            <consortium name="The Broad Institute Genomics Platform"/>
            <consortium name="The Broad Institute Genome Sequencing Center for Infectious Disease"/>
            <person name="Wu L."/>
            <person name="Ma J."/>
        </authorList>
    </citation>
    <scope>NUCLEOTIDE SEQUENCE [LARGE SCALE GENOMIC DNA]</scope>
    <source>
        <strain evidence="7">JCM 17979</strain>
    </source>
</reference>
<dbReference type="Pfam" id="PF13305">
    <property type="entry name" value="TetR_C_33"/>
    <property type="match status" value="1"/>
</dbReference>
<evidence type="ECO:0000313" key="7">
    <source>
        <dbReference type="Proteomes" id="UP001500928"/>
    </source>
</evidence>
<evidence type="ECO:0000256" key="3">
    <source>
        <dbReference type="ARBA" id="ARBA00023163"/>
    </source>
</evidence>
<keyword evidence="1" id="KW-0805">Transcription regulation</keyword>
<protein>
    <submittedName>
        <fullName evidence="6">TetR/AcrR family transcriptional regulator</fullName>
    </submittedName>
</protein>
<gene>
    <name evidence="6" type="ORF">GCM10023200_31780</name>
</gene>
<keyword evidence="3" id="KW-0804">Transcription</keyword>
<dbReference type="PANTHER" id="PTHR30055">
    <property type="entry name" value="HTH-TYPE TRANSCRIPTIONAL REGULATOR RUTR"/>
    <property type="match status" value="1"/>
</dbReference>
<feature type="domain" description="HTH tetR-type" evidence="5">
    <location>
        <begin position="10"/>
        <end position="70"/>
    </location>
</feature>
<dbReference type="Proteomes" id="UP001500928">
    <property type="component" value="Unassembled WGS sequence"/>
</dbReference>
<proteinExistence type="predicted"/>
<dbReference type="PROSITE" id="PS50977">
    <property type="entry name" value="HTH_TETR_2"/>
    <property type="match status" value="1"/>
</dbReference>
<dbReference type="Gene3D" id="1.10.357.10">
    <property type="entry name" value="Tetracycline Repressor, domain 2"/>
    <property type="match status" value="1"/>
</dbReference>
<dbReference type="SUPFAM" id="SSF48498">
    <property type="entry name" value="Tetracyclin repressor-like, C-terminal domain"/>
    <property type="match status" value="1"/>
</dbReference>
<keyword evidence="2 4" id="KW-0238">DNA-binding</keyword>
<dbReference type="InterPro" id="IPR009057">
    <property type="entry name" value="Homeodomain-like_sf"/>
</dbReference>
<name>A0ABP9BCA9_9PSEU</name>
<dbReference type="InterPro" id="IPR001647">
    <property type="entry name" value="HTH_TetR"/>
</dbReference>
<comment type="caution">
    <text evidence="6">The sequence shown here is derived from an EMBL/GenBank/DDBJ whole genome shotgun (WGS) entry which is preliminary data.</text>
</comment>
<evidence type="ECO:0000256" key="4">
    <source>
        <dbReference type="PROSITE-ProRule" id="PRU00335"/>
    </source>
</evidence>
<sequence>MPGRGRYHHGDLPAALVGAGLGLLGEVGPAGFSVAELARRVGVSTAAPYRHFGDRDRLLAAIATRAAAELAAALQAAARDAGPDPAERLAAATGAYAGFVTAHGVGLDVVFTPALRRLDDEDLARAGRAVMDELIGLAREVRTSPAEALRLVEQLVALAHGYATLDRDGFLTADRVTDEDTPTRATRAARAMIGA</sequence>
<dbReference type="EMBL" id="BAABHO010000024">
    <property type="protein sequence ID" value="GAA4793559.1"/>
    <property type="molecule type" value="Genomic_DNA"/>
</dbReference>
<keyword evidence="7" id="KW-1185">Reference proteome</keyword>
<evidence type="ECO:0000259" key="5">
    <source>
        <dbReference type="PROSITE" id="PS50977"/>
    </source>
</evidence>
<dbReference type="InterPro" id="IPR025996">
    <property type="entry name" value="MT1864/Rv1816-like_C"/>
</dbReference>
<dbReference type="SUPFAM" id="SSF46689">
    <property type="entry name" value="Homeodomain-like"/>
    <property type="match status" value="1"/>
</dbReference>
<evidence type="ECO:0000256" key="1">
    <source>
        <dbReference type="ARBA" id="ARBA00023015"/>
    </source>
</evidence>
<dbReference type="InterPro" id="IPR050109">
    <property type="entry name" value="HTH-type_TetR-like_transc_reg"/>
</dbReference>
<dbReference type="InterPro" id="IPR036271">
    <property type="entry name" value="Tet_transcr_reg_TetR-rel_C_sf"/>
</dbReference>
<feature type="DNA-binding region" description="H-T-H motif" evidence="4">
    <location>
        <begin position="33"/>
        <end position="52"/>
    </location>
</feature>